<organism evidence="1 2">
    <name type="scientific">Phialemonium thermophilum</name>
    <dbReference type="NCBI Taxonomy" id="223376"/>
    <lineage>
        <taxon>Eukaryota</taxon>
        <taxon>Fungi</taxon>
        <taxon>Dikarya</taxon>
        <taxon>Ascomycota</taxon>
        <taxon>Pezizomycotina</taxon>
        <taxon>Sordariomycetes</taxon>
        <taxon>Sordariomycetidae</taxon>
        <taxon>Cephalothecales</taxon>
        <taxon>Cephalothecaceae</taxon>
        <taxon>Phialemonium</taxon>
    </lineage>
</organism>
<proteinExistence type="predicted"/>
<comment type="caution">
    <text evidence="1">The sequence shown here is derived from an EMBL/GenBank/DDBJ whole genome shotgun (WGS) entry which is preliminary data.</text>
</comment>
<accession>A0ABR3V8Y8</accession>
<evidence type="ECO:0000313" key="2">
    <source>
        <dbReference type="Proteomes" id="UP001586593"/>
    </source>
</evidence>
<dbReference type="Proteomes" id="UP001586593">
    <property type="component" value="Unassembled WGS sequence"/>
</dbReference>
<sequence>MRASPIRYVREATLRGTLFDRQDHSGLVSGVDTGFFVDHEEPRQALERVRKCWHWPLGDLPEGHEYLLVLPGQPQGFHGFKHGRNRRVKRAGAMDDCRRKDEIGAT</sequence>
<dbReference type="EMBL" id="JAZHXJ010002621">
    <property type="protein sequence ID" value="KAL1837558.1"/>
    <property type="molecule type" value="Genomic_DNA"/>
</dbReference>
<reference evidence="1 2" key="1">
    <citation type="journal article" date="2024" name="Commun. Biol.">
        <title>Comparative genomic analysis of thermophilic fungi reveals convergent evolutionary adaptations and gene losses.</title>
        <authorList>
            <person name="Steindorff A.S."/>
            <person name="Aguilar-Pontes M.V."/>
            <person name="Robinson A.J."/>
            <person name="Andreopoulos B."/>
            <person name="LaButti K."/>
            <person name="Kuo A."/>
            <person name="Mondo S."/>
            <person name="Riley R."/>
            <person name="Otillar R."/>
            <person name="Haridas S."/>
            <person name="Lipzen A."/>
            <person name="Grimwood J."/>
            <person name="Schmutz J."/>
            <person name="Clum A."/>
            <person name="Reid I.D."/>
            <person name="Moisan M.C."/>
            <person name="Butler G."/>
            <person name="Nguyen T.T.M."/>
            <person name="Dewar K."/>
            <person name="Conant G."/>
            <person name="Drula E."/>
            <person name="Henrissat B."/>
            <person name="Hansel C."/>
            <person name="Singer S."/>
            <person name="Hutchinson M.I."/>
            <person name="de Vries R.P."/>
            <person name="Natvig D.O."/>
            <person name="Powell A.J."/>
            <person name="Tsang A."/>
            <person name="Grigoriev I.V."/>
        </authorList>
    </citation>
    <scope>NUCLEOTIDE SEQUENCE [LARGE SCALE GENOMIC DNA]</scope>
    <source>
        <strain evidence="1 2">ATCC 24622</strain>
    </source>
</reference>
<keyword evidence="2" id="KW-1185">Reference proteome</keyword>
<evidence type="ECO:0000313" key="1">
    <source>
        <dbReference type="EMBL" id="KAL1837558.1"/>
    </source>
</evidence>
<name>A0ABR3V8Y8_9PEZI</name>
<gene>
    <name evidence="1" type="ORF">VTK73DRAFT_4658</name>
</gene>
<protein>
    <submittedName>
        <fullName evidence="1">Uncharacterized protein</fullName>
    </submittedName>
</protein>